<keyword evidence="1 3" id="KW-0812">Transmembrane</keyword>
<dbReference type="VEuPathDB" id="ToxoDB:TGVEG_210235"/>
<sequence length="777" mass="85715">MSFQPQKELFVGMDDFDQQQADDMPDTVKKATHVLEYPEFAFGDVSQENIFSGVAWTREDLPLVGLTWTEPAERAYAEIFKVPSTRESPSEPSEPRRMLVQEREEIQHVKMLNAGDGAAPVRAHIERSGDFSDRCFWLRQPSRLKRSLSGNNPSVNYEPSCSRKWLQRHEQTLSCCHSETDGGALDFTSGNGSHCHRSSFQSLPGWRLTKNFSRVSHVSDQRLEDSAINVNVSGKLVSKPESMCWAQMTGGTLDCLEGLHIINQIGDGSDEEEGDSVHSQNSMEEDCVCLLPVVPLEFADAGQHSSTPARPSVDYRAPRRYSLPASSQYGRLKSLVHPRSAVPSSETACSSLRRAPDEPQTITGCSDGRCHVDEMLAANEPSNEVLRLEHFFYFMSYEDARLLFATIDYDGQGFVTREQFTRSLQDLHRDVWRYRAADEVNSQILHRIHLLLALITAPAACLLALFLFQTFLTFCVAAAVAIIYLATIAFAAPRVYRFTAVWHFLGLQHPIDLGDFVELLLPAGNEASSSASRTAAAAAEVAAAAAAAATASVAVSREGKKCPDDLETGAGGHERAMYVDGENGDEQPGMACIAAAPTAVFRGRCVKIGLREVVLRTLEENREVLRLPTVDVARCRVRNFSRSASPAHVSLQLHVFGRPGHPANVSLLAQLQRALVAFCELHPEDWRLPLPLAAVRAKRSVPGGGFLVEVNLSHRLSWDHVTRIRRARQIVCWTLSQLFGTSVELLPNTAPQMQAMMMAANDCPVSSITSSTSRGGR</sequence>
<dbReference type="Proteomes" id="UP000002226">
    <property type="component" value="Unassembled WGS sequence"/>
</dbReference>
<keyword evidence="1" id="KW-1133">Transmembrane helix</keyword>
<feature type="domain" description="EF-hand" evidence="2">
    <location>
        <begin position="395"/>
        <end position="430"/>
    </location>
</feature>
<dbReference type="InterPro" id="IPR002048">
    <property type="entry name" value="EF_hand_dom"/>
</dbReference>
<protein>
    <submittedName>
        <fullName evidence="3">Transmembrane protein</fullName>
    </submittedName>
</protein>
<reference evidence="3" key="1">
    <citation type="submission" date="2007-03" db="EMBL/GenBank/DDBJ databases">
        <authorList>
            <person name="Paulsen I."/>
        </authorList>
    </citation>
    <scope>NUCLEOTIDE SEQUENCE</scope>
    <source>
        <strain evidence="3">VEG</strain>
    </source>
</reference>
<keyword evidence="1" id="KW-0472">Membrane</keyword>
<dbReference type="OrthoDB" id="10325341at2759"/>
<dbReference type="STRING" id="432359.A0A125YWP7"/>
<feature type="transmembrane region" description="Helical" evidence="1">
    <location>
        <begin position="444"/>
        <end position="465"/>
    </location>
</feature>
<evidence type="ECO:0000256" key="1">
    <source>
        <dbReference type="SAM" id="Phobius"/>
    </source>
</evidence>
<proteinExistence type="predicted"/>
<dbReference type="InterPro" id="IPR011992">
    <property type="entry name" value="EF-hand-dom_pair"/>
</dbReference>
<gene>
    <name evidence="3" type="ORF">TGVEG_210235</name>
</gene>
<keyword evidence="4" id="KW-1185">Reference proteome</keyword>
<dbReference type="GO" id="GO:0005509">
    <property type="term" value="F:calcium ion binding"/>
    <property type="evidence" value="ECO:0007669"/>
    <property type="project" value="InterPro"/>
</dbReference>
<feature type="transmembrane region" description="Helical" evidence="1">
    <location>
        <begin position="471"/>
        <end position="492"/>
    </location>
</feature>
<dbReference type="OMA" id="GHERAMY"/>
<dbReference type="SUPFAM" id="SSF47473">
    <property type="entry name" value="EF-hand"/>
    <property type="match status" value="1"/>
</dbReference>
<comment type="caution">
    <text evidence="3">The sequence shown here is derived from an EMBL/GenBank/DDBJ whole genome shotgun (WGS) entry which is preliminary data.</text>
</comment>
<dbReference type="AlphaFoldDB" id="A0A125YWP7"/>
<accession>A0A125YWP7</accession>
<name>A0A125YWP7_TOXGV</name>
<dbReference type="PROSITE" id="PS50222">
    <property type="entry name" value="EF_HAND_2"/>
    <property type="match status" value="1"/>
</dbReference>
<evidence type="ECO:0000313" key="4">
    <source>
        <dbReference type="Proteomes" id="UP000002226"/>
    </source>
</evidence>
<evidence type="ECO:0000313" key="3">
    <source>
        <dbReference type="EMBL" id="ESS28367.1"/>
    </source>
</evidence>
<evidence type="ECO:0000259" key="2">
    <source>
        <dbReference type="PROSITE" id="PS50222"/>
    </source>
</evidence>
<dbReference type="EMBL" id="AAYL02000356">
    <property type="protein sequence ID" value="ESS28367.1"/>
    <property type="molecule type" value="Genomic_DNA"/>
</dbReference>
<organism evidence="3 4">
    <name type="scientific">Toxoplasma gondii (strain ATCC 50861 / VEG)</name>
    <dbReference type="NCBI Taxonomy" id="432359"/>
    <lineage>
        <taxon>Eukaryota</taxon>
        <taxon>Sar</taxon>
        <taxon>Alveolata</taxon>
        <taxon>Apicomplexa</taxon>
        <taxon>Conoidasida</taxon>
        <taxon>Coccidia</taxon>
        <taxon>Eucoccidiorida</taxon>
        <taxon>Eimeriorina</taxon>
        <taxon>Sarcocystidae</taxon>
        <taxon>Toxoplasma</taxon>
    </lineage>
</organism>